<reference evidence="2" key="1">
    <citation type="journal article" date="2016" name="Nature">
        <title>The genome of the seagrass Zostera marina reveals angiosperm adaptation to the sea.</title>
        <authorList>
            <person name="Olsen J.L."/>
            <person name="Rouze P."/>
            <person name="Verhelst B."/>
            <person name="Lin Y.-C."/>
            <person name="Bayer T."/>
            <person name="Collen J."/>
            <person name="Dattolo E."/>
            <person name="De Paoli E."/>
            <person name="Dittami S."/>
            <person name="Maumus F."/>
            <person name="Michel G."/>
            <person name="Kersting A."/>
            <person name="Lauritano C."/>
            <person name="Lohaus R."/>
            <person name="Toepel M."/>
            <person name="Tonon T."/>
            <person name="Vanneste K."/>
            <person name="Amirebrahimi M."/>
            <person name="Brakel J."/>
            <person name="Bostroem C."/>
            <person name="Chovatia M."/>
            <person name="Grimwood J."/>
            <person name="Jenkins J.W."/>
            <person name="Jueterbock A."/>
            <person name="Mraz A."/>
            <person name="Stam W.T."/>
            <person name="Tice H."/>
            <person name="Bornberg-Bauer E."/>
            <person name="Green P.J."/>
            <person name="Pearson G.A."/>
            <person name="Procaccini G."/>
            <person name="Duarte C.M."/>
            <person name="Schmutz J."/>
            <person name="Reusch T.B.H."/>
            <person name="Van de Peer Y."/>
        </authorList>
    </citation>
    <scope>NUCLEOTIDE SEQUENCE [LARGE SCALE GENOMIC DNA]</scope>
    <source>
        <strain evidence="2">cv. Finnish</strain>
    </source>
</reference>
<keyword evidence="2" id="KW-1185">Reference proteome</keyword>
<dbReference type="PANTHER" id="PTHR13554:SF10">
    <property type="entry name" value="26S PROTEASOME NON-ATPASE REGULATORY SUBUNIT 5"/>
    <property type="match status" value="1"/>
</dbReference>
<dbReference type="AlphaFoldDB" id="A0A0K9PYZ9"/>
<dbReference type="PANTHER" id="PTHR13554">
    <property type="entry name" value="26S PROTEASOME NON-ATPASE REGULATORY SUBUNIT 5-RELATED"/>
    <property type="match status" value="1"/>
</dbReference>
<evidence type="ECO:0000313" key="1">
    <source>
        <dbReference type="EMBL" id="KMZ73462.1"/>
    </source>
</evidence>
<sequence length="522" mass="57782">MEGDSSIDLDPLIEASSEFASYPGMQTEDSVREFLERFPLTLLFSALQETVDEPIMESNLVTCLEVIFKTKYGASLIPQYIHFVQAGMQSDSQIVKCLTCKVVYIFLDSAEDLRITVQLIKENDIYNLLLKCLLEGDADVASASTDAISKLAMISEGADIIFPRNANEETHLKRIATHASFLARVRILALIAKLFSISISVATMVYDSNLLNLYEAEISNTDDMLMCLSALELLYELAESPHSIRFLLKTTLLQLLSSLISNNSIDSTLRSRAFLLTGKLLSASDTYSVVDETSVKDTLLAIDERLEMLKDENTDECESALEALGQVGTSINGATLLFMSPSPVARHVVYSAFSKQGRGVVLAALHALGIIAGIDRSDSRILLCSTAEDCLRQLIYKAAVNSSKLTPSALILSVLRKEPEIRLAAYRLISALITRQWFLIEVCSKHEIIDIVSDSHIETSKNGMDYRYKCCTAIYKSLSDFNMIVDPTLAAIVEKLQDSVKRGPYLPKRRIEAQPLVVTADR</sequence>
<dbReference type="GO" id="GO:0043248">
    <property type="term" value="P:proteasome assembly"/>
    <property type="evidence" value="ECO:0007669"/>
    <property type="project" value="InterPro"/>
</dbReference>
<proteinExistence type="predicted"/>
<dbReference type="OMA" id="WGQEYIS"/>
<comment type="caution">
    <text evidence="1">The sequence shown here is derived from an EMBL/GenBank/DDBJ whole genome shotgun (WGS) entry which is preliminary data.</text>
</comment>
<dbReference type="SUPFAM" id="SSF48371">
    <property type="entry name" value="ARM repeat"/>
    <property type="match status" value="1"/>
</dbReference>
<dbReference type="Gene3D" id="1.25.10.10">
    <property type="entry name" value="Leucine-rich Repeat Variant"/>
    <property type="match status" value="1"/>
</dbReference>
<dbReference type="InterPro" id="IPR019538">
    <property type="entry name" value="PSMD5"/>
</dbReference>
<dbReference type="GO" id="GO:0000502">
    <property type="term" value="C:proteasome complex"/>
    <property type="evidence" value="ECO:0007669"/>
    <property type="project" value="UniProtKB-KW"/>
</dbReference>
<name>A0A0K9PYZ9_ZOSMR</name>
<dbReference type="Proteomes" id="UP000036987">
    <property type="component" value="Unassembled WGS sequence"/>
</dbReference>
<dbReference type="Pfam" id="PF10508">
    <property type="entry name" value="Proteasom_PSMB"/>
    <property type="match status" value="1"/>
</dbReference>
<gene>
    <name evidence="1" type="ORF">ZOSMA_148G00100</name>
</gene>
<accession>A0A0K9PYZ9</accession>
<dbReference type="STRING" id="29655.A0A0K9PYZ9"/>
<dbReference type="OrthoDB" id="10250600at2759"/>
<protein>
    <submittedName>
        <fullName evidence="1">Putative 26S proteasome non-ATPase regulatory subunit</fullName>
    </submittedName>
</protein>
<dbReference type="EMBL" id="LFYR01000580">
    <property type="protein sequence ID" value="KMZ73462.1"/>
    <property type="molecule type" value="Genomic_DNA"/>
</dbReference>
<evidence type="ECO:0000313" key="2">
    <source>
        <dbReference type="Proteomes" id="UP000036987"/>
    </source>
</evidence>
<keyword evidence="1" id="KW-0647">Proteasome</keyword>
<dbReference type="InterPro" id="IPR016024">
    <property type="entry name" value="ARM-type_fold"/>
</dbReference>
<organism evidence="1 2">
    <name type="scientific">Zostera marina</name>
    <name type="common">Eelgrass</name>
    <dbReference type="NCBI Taxonomy" id="29655"/>
    <lineage>
        <taxon>Eukaryota</taxon>
        <taxon>Viridiplantae</taxon>
        <taxon>Streptophyta</taxon>
        <taxon>Embryophyta</taxon>
        <taxon>Tracheophyta</taxon>
        <taxon>Spermatophyta</taxon>
        <taxon>Magnoliopsida</taxon>
        <taxon>Liliopsida</taxon>
        <taxon>Zosteraceae</taxon>
        <taxon>Zostera</taxon>
    </lineage>
</organism>
<dbReference type="InterPro" id="IPR011989">
    <property type="entry name" value="ARM-like"/>
</dbReference>